<accession>A0A517QKT3</accession>
<name>A0A517QKT3_9PLAN</name>
<organism evidence="1 2">
    <name type="scientific">Thalassoglobus polymorphus</name>
    <dbReference type="NCBI Taxonomy" id="2527994"/>
    <lineage>
        <taxon>Bacteria</taxon>
        <taxon>Pseudomonadati</taxon>
        <taxon>Planctomycetota</taxon>
        <taxon>Planctomycetia</taxon>
        <taxon>Planctomycetales</taxon>
        <taxon>Planctomycetaceae</taxon>
        <taxon>Thalassoglobus</taxon>
    </lineage>
</organism>
<dbReference type="KEGG" id="tpol:Mal48_14980"/>
<protein>
    <submittedName>
        <fullName evidence="1">Uncharacterized protein</fullName>
    </submittedName>
</protein>
<gene>
    <name evidence="1" type="ORF">Mal48_14980</name>
</gene>
<keyword evidence="2" id="KW-1185">Reference proteome</keyword>
<evidence type="ECO:0000313" key="2">
    <source>
        <dbReference type="Proteomes" id="UP000315724"/>
    </source>
</evidence>
<proteinExistence type="predicted"/>
<sequence length="77" mass="8601">MGAHQPVEICRDRGLCFRAKAQSTFLCLLCFLATSIVNSDFSRKLRSARAWQSFYASMARIEETLTAELAFIDAGAH</sequence>
<dbReference type="EMBL" id="CP036267">
    <property type="protein sequence ID" value="QDT32255.1"/>
    <property type="molecule type" value="Genomic_DNA"/>
</dbReference>
<dbReference type="Proteomes" id="UP000315724">
    <property type="component" value="Chromosome"/>
</dbReference>
<reference evidence="1 2" key="1">
    <citation type="submission" date="2019-02" db="EMBL/GenBank/DDBJ databases">
        <title>Deep-cultivation of Planctomycetes and their phenomic and genomic characterization uncovers novel biology.</title>
        <authorList>
            <person name="Wiegand S."/>
            <person name="Jogler M."/>
            <person name="Boedeker C."/>
            <person name="Pinto D."/>
            <person name="Vollmers J."/>
            <person name="Rivas-Marin E."/>
            <person name="Kohn T."/>
            <person name="Peeters S.H."/>
            <person name="Heuer A."/>
            <person name="Rast P."/>
            <person name="Oberbeckmann S."/>
            <person name="Bunk B."/>
            <person name="Jeske O."/>
            <person name="Meyerdierks A."/>
            <person name="Storesund J.E."/>
            <person name="Kallscheuer N."/>
            <person name="Luecker S."/>
            <person name="Lage O.M."/>
            <person name="Pohl T."/>
            <person name="Merkel B.J."/>
            <person name="Hornburger P."/>
            <person name="Mueller R.-W."/>
            <person name="Bruemmer F."/>
            <person name="Labrenz M."/>
            <person name="Spormann A.M."/>
            <person name="Op den Camp H."/>
            <person name="Overmann J."/>
            <person name="Amann R."/>
            <person name="Jetten M.S.M."/>
            <person name="Mascher T."/>
            <person name="Medema M.H."/>
            <person name="Devos D.P."/>
            <person name="Kaster A.-K."/>
            <person name="Ovreas L."/>
            <person name="Rohde M."/>
            <person name="Galperin M.Y."/>
            <person name="Jogler C."/>
        </authorList>
    </citation>
    <scope>NUCLEOTIDE SEQUENCE [LARGE SCALE GENOMIC DNA]</scope>
    <source>
        <strain evidence="1 2">Mal48</strain>
    </source>
</reference>
<evidence type="ECO:0000313" key="1">
    <source>
        <dbReference type="EMBL" id="QDT32255.1"/>
    </source>
</evidence>
<dbReference type="AlphaFoldDB" id="A0A517QKT3"/>